<accession>G0TX73</accession>
<dbReference type="VEuPathDB" id="TriTrypDB:TvY486_0603540"/>
<protein>
    <submittedName>
        <fullName evidence="1">Uncharacterized protein</fullName>
    </submittedName>
</protein>
<gene>
    <name evidence="1" type="ORF">TVY486_0603540</name>
</gene>
<name>G0TX73_TRYVY</name>
<dbReference type="AlphaFoldDB" id="G0TX73"/>
<sequence length="258" mass="29104">MPLSLVSKCQRRIPLSSIALFVPFRTWCTSLTLRSKSKNTEAEQEDREELERELQLRNRFAEKIRQSMPQCAGREAGSCGGSDGDASNQRASSIAHQAARFIFFVSTFMLLMGAMSMMDPNLPVTVLRNIQWWQLPAPSVACYVLMRALLPFREQLRLQEEYRCATSLNPTLTIDQFFSQRYPNIFQGHRTQQQDVVAAVAACAAVAEDLKFVKVISRAAGSARDVRVSVDNVMDTLRREYPFIFHGRATMNSVVSVA</sequence>
<evidence type="ECO:0000313" key="1">
    <source>
        <dbReference type="EMBL" id="CCC48563.1"/>
    </source>
</evidence>
<organism evidence="1">
    <name type="scientific">Trypanosoma vivax (strain Y486)</name>
    <dbReference type="NCBI Taxonomy" id="1055687"/>
    <lineage>
        <taxon>Eukaryota</taxon>
        <taxon>Discoba</taxon>
        <taxon>Euglenozoa</taxon>
        <taxon>Kinetoplastea</taxon>
        <taxon>Metakinetoplastina</taxon>
        <taxon>Trypanosomatida</taxon>
        <taxon>Trypanosomatidae</taxon>
        <taxon>Trypanosoma</taxon>
        <taxon>Duttonella</taxon>
    </lineage>
</organism>
<proteinExistence type="predicted"/>
<dbReference type="EMBL" id="HE573022">
    <property type="protein sequence ID" value="CCC48563.1"/>
    <property type="molecule type" value="Genomic_DNA"/>
</dbReference>
<reference evidence="1" key="1">
    <citation type="journal article" date="2012" name="Proc. Natl. Acad. Sci. U.S.A.">
        <title>Antigenic diversity is generated by distinct evolutionary mechanisms in African trypanosome species.</title>
        <authorList>
            <person name="Jackson A.P."/>
            <person name="Berry A."/>
            <person name="Aslett M."/>
            <person name="Allison H.C."/>
            <person name="Burton P."/>
            <person name="Vavrova-Anderson J."/>
            <person name="Brown R."/>
            <person name="Browne H."/>
            <person name="Corton N."/>
            <person name="Hauser H."/>
            <person name="Gamble J."/>
            <person name="Gilderthorp R."/>
            <person name="Marcello L."/>
            <person name="McQuillan J."/>
            <person name="Otto T.D."/>
            <person name="Quail M.A."/>
            <person name="Sanders M.J."/>
            <person name="van Tonder A."/>
            <person name="Ginger M.L."/>
            <person name="Field M.C."/>
            <person name="Barry J.D."/>
            <person name="Hertz-Fowler C."/>
            <person name="Berriman M."/>
        </authorList>
    </citation>
    <scope>NUCLEOTIDE SEQUENCE</scope>
    <source>
        <strain evidence="1">Y486</strain>
    </source>
</reference>